<gene>
    <name evidence="2" type="ORF">B0T14DRAFT_497047</name>
</gene>
<feature type="compositionally biased region" description="Polar residues" evidence="1">
    <location>
        <begin position="103"/>
        <end position="118"/>
    </location>
</feature>
<sequence>MDTNNMNNSNENASNGNGNGNGNNAANNQAGPSNTTRPEGPPTSCNPHTRLPNGRMPLPGHDLPPGYTVSSQRNPTTMSASGPAPGNNKNTNNTNQARPGPATATTGPRSRPVVQTPSSWTEEEILLMFRMKREGRTYREIAERVPRHTRDAVVTQYLRLRRTRPEFARGGGGGGGG</sequence>
<evidence type="ECO:0000256" key="1">
    <source>
        <dbReference type="SAM" id="MobiDB-lite"/>
    </source>
</evidence>
<feature type="compositionally biased region" description="Polar residues" evidence="1">
    <location>
        <begin position="68"/>
        <end position="80"/>
    </location>
</feature>
<feature type="region of interest" description="Disordered" evidence="1">
    <location>
        <begin position="1"/>
        <end position="118"/>
    </location>
</feature>
<reference evidence="2" key="1">
    <citation type="submission" date="2023-06" db="EMBL/GenBank/DDBJ databases">
        <title>Genome-scale phylogeny and comparative genomics of the fungal order Sordariales.</title>
        <authorList>
            <consortium name="Lawrence Berkeley National Laboratory"/>
            <person name="Hensen N."/>
            <person name="Bonometti L."/>
            <person name="Westerberg I."/>
            <person name="Brannstrom I.O."/>
            <person name="Guillou S."/>
            <person name="Cros-Aarteil S."/>
            <person name="Calhoun S."/>
            <person name="Haridas S."/>
            <person name="Kuo A."/>
            <person name="Mondo S."/>
            <person name="Pangilinan J."/>
            <person name="Riley R."/>
            <person name="Labutti K."/>
            <person name="Andreopoulos B."/>
            <person name="Lipzen A."/>
            <person name="Chen C."/>
            <person name="Yanf M."/>
            <person name="Daum C."/>
            <person name="Ng V."/>
            <person name="Clum A."/>
            <person name="Steindorff A."/>
            <person name="Ohm R."/>
            <person name="Martin F."/>
            <person name="Silar P."/>
            <person name="Natvig D."/>
            <person name="Lalanne C."/>
            <person name="Gautier V."/>
            <person name="Ament-Velasquez S.L."/>
            <person name="Kruys A."/>
            <person name="Hutchinson M.I."/>
            <person name="Powell A.J."/>
            <person name="Barry K."/>
            <person name="Miller A.N."/>
            <person name="Grigoriev I.V."/>
            <person name="Debuchy R."/>
            <person name="Gladieux P."/>
            <person name="Thoren M.H."/>
            <person name="Johannesson H."/>
        </authorList>
    </citation>
    <scope>NUCLEOTIDE SEQUENCE</scope>
    <source>
        <strain evidence="2">CBS 606.72</strain>
    </source>
</reference>
<feature type="compositionally biased region" description="Low complexity" evidence="1">
    <location>
        <begin position="1"/>
        <end position="34"/>
    </location>
</feature>
<dbReference type="EMBL" id="JAULSU010000004">
    <property type="protein sequence ID" value="KAK0620534.1"/>
    <property type="molecule type" value="Genomic_DNA"/>
</dbReference>
<evidence type="ECO:0008006" key="4">
    <source>
        <dbReference type="Google" id="ProtNLM"/>
    </source>
</evidence>
<protein>
    <recommendedName>
        <fullName evidence="4">Myb-like domain-containing protein</fullName>
    </recommendedName>
</protein>
<dbReference type="AlphaFoldDB" id="A0AA39WS18"/>
<comment type="caution">
    <text evidence="2">The sequence shown here is derived from an EMBL/GenBank/DDBJ whole genome shotgun (WGS) entry which is preliminary data.</text>
</comment>
<keyword evidence="3" id="KW-1185">Reference proteome</keyword>
<evidence type="ECO:0000313" key="3">
    <source>
        <dbReference type="Proteomes" id="UP001175000"/>
    </source>
</evidence>
<name>A0AA39WS18_9PEZI</name>
<proteinExistence type="predicted"/>
<organism evidence="2 3">
    <name type="scientific">Immersiella caudata</name>
    <dbReference type="NCBI Taxonomy" id="314043"/>
    <lineage>
        <taxon>Eukaryota</taxon>
        <taxon>Fungi</taxon>
        <taxon>Dikarya</taxon>
        <taxon>Ascomycota</taxon>
        <taxon>Pezizomycotina</taxon>
        <taxon>Sordariomycetes</taxon>
        <taxon>Sordariomycetidae</taxon>
        <taxon>Sordariales</taxon>
        <taxon>Lasiosphaeriaceae</taxon>
        <taxon>Immersiella</taxon>
    </lineage>
</organism>
<evidence type="ECO:0000313" key="2">
    <source>
        <dbReference type="EMBL" id="KAK0620534.1"/>
    </source>
</evidence>
<dbReference type="Proteomes" id="UP001175000">
    <property type="component" value="Unassembled WGS sequence"/>
</dbReference>
<accession>A0AA39WS18</accession>